<dbReference type="InterPro" id="IPR002491">
    <property type="entry name" value="ABC_transptr_periplasmic_BD"/>
</dbReference>
<protein>
    <submittedName>
        <fullName evidence="2">Unannotated protein</fullName>
    </submittedName>
</protein>
<dbReference type="PROSITE" id="PS50983">
    <property type="entry name" value="FE_B12_PBP"/>
    <property type="match status" value="1"/>
</dbReference>
<dbReference type="AlphaFoldDB" id="A0A6J6EY45"/>
<evidence type="ECO:0000313" key="2">
    <source>
        <dbReference type="EMBL" id="CAB4580365.1"/>
    </source>
</evidence>
<reference evidence="2" key="1">
    <citation type="submission" date="2020-05" db="EMBL/GenBank/DDBJ databases">
        <authorList>
            <person name="Chiriac C."/>
            <person name="Salcher M."/>
            <person name="Ghai R."/>
            <person name="Kavagutti S V."/>
        </authorList>
    </citation>
    <scope>NUCLEOTIDE SEQUENCE</scope>
</reference>
<dbReference type="PANTHER" id="PTHR30535:SF4">
    <property type="entry name" value="HEMIN-BINDING PERIPLASMIC PROTEIN HMUT"/>
    <property type="match status" value="1"/>
</dbReference>
<dbReference type="EMBL" id="CAEZVX010000028">
    <property type="protein sequence ID" value="CAB4638586.1"/>
    <property type="molecule type" value="Genomic_DNA"/>
</dbReference>
<dbReference type="EMBL" id="CAEZTX010000027">
    <property type="protein sequence ID" value="CAB4580365.1"/>
    <property type="molecule type" value="Genomic_DNA"/>
</dbReference>
<dbReference type="PANTHER" id="PTHR30535">
    <property type="entry name" value="VITAMIN B12-BINDING PROTEIN"/>
    <property type="match status" value="1"/>
</dbReference>
<proteinExistence type="predicted"/>
<dbReference type="SUPFAM" id="SSF53807">
    <property type="entry name" value="Helical backbone' metal receptor"/>
    <property type="match status" value="1"/>
</dbReference>
<dbReference type="PROSITE" id="PS51257">
    <property type="entry name" value="PROKAR_LIPOPROTEIN"/>
    <property type="match status" value="1"/>
</dbReference>
<organism evidence="2">
    <name type="scientific">freshwater metagenome</name>
    <dbReference type="NCBI Taxonomy" id="449393"/>
    <lineage>
        <taxon>unclassified sequences</taxon>
        <taxon>metagenomes</taxon>
        <taxon>ecological metagenomes</taxon>
    </lineage>
</organism>
<evidence type="ECO:0000313" key="3">
    <source>
        <dbReference type="EMBL" id="CAB4638586.1"/>
    </source>
</evidence>
<name>A0A6J6EY45_9ZZZZ</name>
<accession>A0A6J6EY45</accession>
<dbReference type="Pfam" id="PF01497">
    <property type="entry name" value="Peripla_BP_2"/>
    <property type="match status" value="1"/>
</dbReference>
<evidence type="ECO:0000259" key="1">
    <source>
        <dbReference type="PROSITE" id="PS50983"/>
    </source>
</evidence>
<dbReference type="Gene3D" id="3.40.50.1980">
    <property type="entry name" value="Nitrogenase molybdenum iron protein domain"/>
    <property type="match status" value="2"/>
</dbReference>
<dbReference type="InterPro" id="IPR050902">
    <property type="entry name" value="ABC_Transporter_SBP"/>
</dbReference>
<gene>
    <name evidence="2" type="ORF">UFOPK1755_00465</name>
    <name evidence="3" type="ORF">UFOPK2155_00354</name>
</gene>
<feature type="domain" description="Fe/B12 periplasmic-binding" evidence="1">
    <location>
        <begin position="49"/>
        <end position="303"/>
    </location>
</feature>
<sequence>MRFNPVAIVICAISLIFVTGCSSKPAAVEMIESVDAISISASASPEYSRVVALANGSAEIIASLGHLDILIGRDIASDLPSLKSVEVVTSGHQIIAEKILSLKPDLLLIDASSGPSSAIAAIESAGIRVVKISEAWTLNDIDRKVSEVAGAIGAIDDGKSLIAALQSSTSAVKQIRPGKTIAFLYLRGGSAIYLIGGKGSGTDSLISAIGGVDAGAQKFSTPFTPMTAEAIATLNPDVFLVMSKGLESVGGVDGLVQLPGIAQTQAGKNRAIVAVDDSLLLSFGPRSYSLLAALSQSVERVLS</sequence>